<dbReference type="Gene3D" id="3.90.1010.10">
    <property type="match status" value="1"/>
</dbReference>
<dbReference type="RefSeq" id="WP_194213859.1">
    <property type="nucleotide sequence ID" value="NZ_CP061205.1"/>
</dbReference>
<dbReference type="CDD" id="cd06664">
    <property type="entry name" value="IscU_like"/>
    <property type="match status" value="1"/>
</dbReference>
<dbReference type="SUPFAM" id="SSF82649">
    <property type="entry name" value="SufE/NifU"/>
    <property type="match status" value="1"/>
</dbReference>
<evidence type="ECO:0000313" key="2">
    <source>
        <dbReference type="Proteomes" id="UP001595444"/>
    </source>
</evidence>
<gene>
    <name evidence="1" type="ORF">ACFOKA_11255</name>
</gene>
<organism evidence="1 2">
    <name type="scientific">Kordiimonas pumila</name>
    <dbReference type="NCBI Taxonomy" id="2161677"/>
    <lineage>
        <taxon>Bacteria</taxon>
        <taxon>Pseudomonadati</taxon>
        <taxon>Pseudomonadota</taxon>
        <taxon>Alphaproteobacteria</taxon>
        <taxon>Kordiimonadales</taxon>
        <taxon>Kordiimonadaceae</taxon>
        <taxon>Kordiimonas</taxon>
    </lineage>
</organism>
<evidence type="ECO:0000313" key="1">
    <source>
        <dbReference type="EMBL" id="MFC3052479.1"/>
    </source>
</evidence>
<keyword evidence="2" id="KW-1185">Reference proteome</keyword>
<accession>A0ABV7D680</accession>
<dbReference type="InterPro" id="IPR002871">
    <property type="entry name" value="NIF_FeS_clus_asmbl_NifU_N"/>
</dbReference>
<proteinExistence type="predicted"/>
<protein>
    <submittedName>
        <fullName evidence="1">Iron-sulfur cluster assembly scaffold protein</fullName>
    </submittedName>
</protein>
<reference evidence="2" key="1">
    <citation type="journal article" date="2019" name="Int. J. Syst. Evol. Microbiol.">
        <title>The Global Catalogue of Microorganisms (GCM) 10K type strain sequencing project: providing services to taxonomists for standard genome sequencing and annotation.</title>
        <authorList>
            <consortium name="The Broad Institute Genomics Platform"/>
            <consortium name="The Broad Institute Genome Sequencing Center for Infectious Disease"/>
            <person name="Wu L."/>
            <person name="Ma J."/>
        </authorList>
    </citation>
    <scope>NUCLEOTIDE SEQUENCE [LARGE SCALE GENOMIC DNA]</scope>
    <source>
        <strain evidence="2">KCTC 62164</strain>
    </source>
</reference>
<name>A0ABV7D680_9PROT</name>
<dbReference type="Proteomes" id="UP001595444">
    <property type="component" value="Unassembled WGS sequence"/>
</dbReference>
<sequence>MAELYTTDILRWTTKIPHTARLEGEGILHITKTSRVCGSRINADALVEEGVITAYGQEVKACALGQASAAIFGQHIMGLTASEFAGIASRFRHMVKTGEADFPEKWADLALLAPVHDHPGRHGSVLLPVEVLEEAFK</sequence>
<comment type="caution">
    <text evidence="1">The sequence shown here is derived from an EMBL/GenBank/DDBJ whole genome shotgun (WGS) entry which is preliminary data.</text>
</comment>
<dbReference type="EMBL" id="JBHRSL010000010">
    <property type="protein sequence ID" value="MFC3052479.1"/>
    <property type="molecule type" value="Genomic_DNA"/>
</dbReference>